<comment type="caution">
    <text evidence="1">The sequence shown here is derived from an EMBL/GenBank/DDBJ whole genome shotgun (WGS) entry which is preliminary data.</text>
</comment>
<dbReference type="Proteomes" id="UP001589611">
    <property type="component" value="Unassembled WGS sequence"/>
</dbReference>
<dbReference type="PANTHER" id="PTHR30528:SF0">
    <property type="entry name" value="CYTOPLASMIC PROTEIN"/>
    <property type="match status" value="1"/>
</dbReference>
<dbReference type="EMBL" id="JBHMBE010000002">
    <property type="protein sequence ID" value="MFB9645227.1"/>
    <property type="molecule type" value="Genomic_DNA"/>
</dbReference>
<proteinExistence type="predicted"/>
<reference evidence="1 2" key="1">
    <citation type="submission" date="2024-09" db="EMBL/GenBank/DDBJ databases">
        <authorList>
            <person name="Sun Q."/>
            <person name="Mori K."/>
        </authorList>
    </citation>
    <scope>NUCLEOTIDE SEQUENCE [LARGE SCALE GENOMIC DNA]</scope>
    <source>
        <strain evidence="1 2">JCM 1342</strain>
    </source>
</reference>
<gene>
    <name evidence="1" type="ORF">ACFFPJ_05400</name>
</gene>
<dbReference type="PANTHER" id="PTHR30528">
    <property type="entry name" value="CYTOPLASMIC PROTEIN"/>
    <property type="match status" value="1"/>
</dbReference>
<dbReference type="InterPro" id="IPR009351">
    <property type="entry name" value="AlkZ-like"/>
</dbReference>
<dbReference type="Pfam" id="PF06224">
    <property type="entry name" value="AlkZ-like"/>
    <property type="match status" value="1"/>
</dbReference>
<keyword evidence="2" id="KW-1185">Reference proteome</keyword>
<protein>
    <submittedName>
        <fullName evidence="1">DNA glycosylase AlkZ-like family protein</fullName>
    </submittedName>
</protein>
<sequence length="364" mass="40491">MHRLTREEGRRVALCAQLLTADRPGGIVEAVDGLTLVNIDQTAAVAPSADHILWSRVGWPYQAADLARAVEEDRAIFEWAGFYRPMADLPLYRPLMRAWPPYRQHREWLAANDGFRHDVVARLISEGPLRTGEIPDTSQVAWKSTGWTNNRNVAQMLDFLVICGEVAISGRQGNERLWDVAERVYPTETVELSADDAARLRAERRLGYLGLARAKAPSQPVEPLDVGAVGEEALVDGVDGSWRVDPTLLDPAGRFEPRTALLSPFDRLVFDRARAHDLFGFEYVVEMYKPAAQRRWGYFALPILHGDRLIGKLDAAADRKAGLFRVAAIHEDEPFPAEVAEAVNLEVRDLAAWLGLEVTGIPGS</sequence>
<accession>A0ABV5SYK3</accession>
<dbReference type="RefSeq" id="WP_344714183.1">
    <property type="nucleotide sequence ID" value="NZ_BAAAWH010000001.1"/>
</dbReference>
<evidence type="ECO:0000313" key="1">
    <source>
        <dbReference type="EMBL" id="MFB9645227.1"/>
    </source>
</evidence>
<evidence type="ECO:0000313" key="2">
    <source>
        <dbReference type="Proteomes" id="UP001589611"/>
    </source>
</evidence>
<name>A0ABV5SYK3_9MICO</name>
<organism evidence="1 2">
    <name type="scientific">Microbacterium terregens</name>
    <dbReference type="NCBI Taxonomy" id="69363"/>
    <lineage>
        <taxon>Bacteria</taxon>
        <taxon>Bacillati</taxon>
        <taxon>Actinomycetota</taxon>
        <taxon>Actinomycetes</taxon>
        <taxon>Micrococcales</taxon>
        <taxon>Microbacteriaceae</taxon>
        <taxon>Microbacterium</taxon>
    </lineage>
</organism>